<keyword evidence="1" id="KW-1133">Transmembrane helix</keyword>
<keyword evidence="1" id="KW-0812">Transmembrane</keyword>
<proteinExistence type="predicted"/>
<dbReference type="EMBL" id="WLZY01000002">
    <property type="protein sequence ID" value="NDL56867.1"/>
    <property type="molecule type" value="Genomic_DNA"/>
</dbReference>
<accession>A0A7K3M1E4</accession>
<keyword evidence="3" id="KW-1185">Reference proteome</keyword>
<reference evidence="2 3" key="1">
    <citation type="submission" date="2019-11" db="EMBL/GenBank/DDBJ databases">
        <authorList>
            <person name="Li X.-J."/>
            <person name="Feng X.-M."/>
        </authorList>
    </citation>
    <scope>NUCLEOTIDE SEQUENCE [LARGE SCALE GENOMIC DNA]</scope>
    <source>
        <strain evidence="2 3">XMNu-373</strain>
    </source>
</reference>
<feature type="transmembrane region" description="Helical" evidence="1">
    <location>
        <begin position="153"/>
        <end position="176"/>
    </location>
</feature>
<name>A0A7K3M1E4_9ACTN</name>
<gene>
    <name evidence="2" type="ORF">F7O44_07255</name>
</gene>
<comment type="caution">
    <text evidence="2">The sequence shown here is derived from an EMBL/GenBank/DDBJ whole genome shotgun (WGS) entry which is preliminary data.</text>
</comment>
<feature type="transmembrane region" description="Helical" evidence="1">
    <location>
        <begin position="188"/>
        <end position="209"/>
    </location>
</feature>
<sequence>MLAVVNPCGFALLPAYASFLVIGDDSPDRIAAIRRALGFALAMTAGFAAVFGVFGVLLSLVSNTSGVQRFLPWFTVVLGIGLLGLGGWLIAGKNIPGMRFGVKGPELTRSMGSMAAFGITYAIASLSCTFVPFLITVVASFRSGSFAGGLAVFGAYALGMGLVVVSVSLAVALAQTTVVTWLRKAGRLVPRIGGGLLLVAGAYVAYYGWYEIRVFRGDAVDDPVIGVGEGIQSWLSNMINSAGVGVFLGAAAALLGAALGLAWWLRRRSSASSELSP</sequence>
<feature type="transmembrane region" description="Helical" evidence="1">
    <location>
        <begin position="70"/>
        <end position="91"/>
    </location>
</feature>
<dbReference type="InterPro" id="IPR051790">
    <property type="entry name" value="Cytochrome_c-biogenesis_DsbD"/>
</dbReference>
<evidence type="ECO:0000256" key="1">
    <source>
        <dbReference type="SAM" id="Phobius"/>
    </source>
</evidence>
<keyword evidence="1" id="KW-0472">Membrane</keyword>
<evidence type="ECO:0000313" key="3">
    <source>
        <dbReference type="Proteomes" id="UP000460435"/>
    </source>
</evidence>
<feature type="transmembrane region" description="Helical" evidence="1">
    <location>
        <begin position="112"/>
        <end position="141"/>
    </location>
</feature>
<organism evidence="2 3">
    <name type="scientific">Phytoactinopolyspora mesophila</name>
    <dbReference type="NCBI Taxonomy" id="2650750"/>
    <lineage>
        <taxon>Bacteria</taxon>
        <taxon>Bacillati</taxon>
        <taxon>Actinomycetota</taxon>
        <taxon>Actinomycetes</taxon>
        <taxon>Jiangellales</taxon>
        <taxon>Jiangellaceae</taxon>
        <taxon>Phytoactinopolyspora</taxon>
    </lineage>
</organism>
<dbReference type="Proteomes" id="UP000460435">
    <property type="component" value="Unassembled WGS sequence"/>
</dbReference>
<evidence type="ECO:0000313" key="2">
    <source>
        <dbReference type="EMBL" id="NDL56867.1"/>
    </source>
</evidence>
<protein>
    <submittedName>
        <fullName evidence="2">Cytochrome c biogenesis protein CcdA</fullName>
    </submittedName>
</protein>
<dbReference type="PANTHER" id="PTHR31272">
    <property type="entry name" value="CYTOCHROME C-TYPE BIOGENESIS PROTEIN HI_1454-RELATED"/>
    <property type="match status" value="1"/>
</dbReference>
<dbReference type="AlphaFoldDB" id="A0A7K3M1E4"/>
<dbReference type="PANTHER" id="PTHR31272:SF4">
    <property type="entry name" value="CYTOCHROME C-TYPE BIOGENESIS PROTEIN HI_1454-RELATED"/>
    <property type="match status" value="1"/>
</dbReference>
<feature type="transmembrane region" description="Helical" evidence="1">
    <location>
        <begin position="36"/>
        <end position="58"/>
    </location>
</feature>
<feature type="transmembrane region" description="Helical" evidence="1">
    <location>
        <begin position="242"/>
        <end position="265"/>
    </location>
</feature>